<dbReference type="SMART" id="SM00091">
    <property type="entry name" value="PAS"/>
    <property type="match status" value="1"/>
</dbReference>
<dbReference type="AlphaFoldDB" id="A0A1E2V9C3"/>
<dbReference type="SUPFAM" id="SSF55073">
    <property type="entry name" value="Nucleotide cyclase"/>
    <property type="match status" value="1"/>
</dbReference>
<feature type="domain" description="GGDEF" evidence="2">
    <location>
        <begin position="170"/>
        <end position="301"/>
    </location>
</feature>
<dbReference type="Gene3D" id="3.30.70.270">
    <property type="match status" value="1"/>
</dbReference>
<dbReference type="STRING" id="197479.BFW38_08580"/>
<dbReference type="SUPFAM" id="SSF55785">
    <property type="entry name" value="PYP-like sensor domain (PAS domain)"/>
    <property type="match status" value="1"/>
</dbReference>
<dbReference type="PROSITE" id="PS50112">
    <property type="entry name" value="PAS"/>
    <property type="match status" value="1"/>
</dbReference>
<dbReference type="NCBIfam" id="TIGR00254">
    <property type="entry name" value="GGDEF"/>
    <property type="match status" value="1"/>
</dbReference>
<dbReference type="InterPro" id="IPR000014">
    <property type="entry name" value="PAS"/>
</dbReference>
<dbReference type="PANTHER" id="PTHR44757">
    <property type="entry name" value="DIGUANYLATE CYCLASE DGCP"/>
    <property type="match status" value="1"/>
</dbReference>
<dbReference type="PANTHER" id="PTHR44757:SF2">
    <property type="entry name" value="BIOFILM ARCHITECTURE MAINTENANCE PROTEIN MBAA"/>
    <property type="match status" value="1"/>
</dbReference>
<dbReference type="EMBL" id="MDTQ01000001">
    <property type="protein sequence ID" value="ODC03591.1"/>
    <property type="molecule type" value="Genomic_DNA"/>
</dbReference>
<dbReference type="CDD" id="cd01949">
    <property type="entry name" value="GGDEF"/>
    <property type="match status" value="1"/>
</dbReference>
<dbReference type="SMART" id="SM00267">
    <property type="entry name" value="GGDEF"/>
    <property type="match status" value="1"/>
</dbReference>
<dbReference type="InterPro" id="IPR029787">
    <property type="entry name" value="Nucleotide_cyclase"/>
</dbReference>
<gene>
    <name evidence="3" type="ORF">BFW38_08580</name>
</gene>
<comment type="caution">
    <text evidence="3">The sequence shown here is derived from an EMBL/GenBank/DDBJ whole genome shotgun (WGS) entry which is preliminary data.</text>
</comment>
<evidence type="ECO:0000259" key="1">
    <source>
        <dbReference type="PROSITE" id="PS50112"/>
    </source>
</evidence>
<dbReference type="PROSITE" id="PS50887">
    <property type="entry name" value="GGDEF"/>
    <property type="match status" value="1"/>
</dbReference>
<dbReference type="Pfam" id="PF00990">
    <property type="entry name" value="GGDEF"/>
    <property type="match status" value="1"/>
</dbReference>
<sequence>MAKISEQHIAQLLEQSLDLMLLIDPTDLKLLFVNQHGAEMLKLERDKLLDQATPTLLPELSGPELEAMIELIIETDPSAGETLVTVVRDGVGDDRDFEFRLKKVLIDDKPFIMANGRDVSERVAVTDQVQTMLANAQMESQQDTTTHLFQRETFLQIFRELMEQLRLGDLRLSLMILDLKNLHLINQEYGQAVGDKVLAHVGKLMHHVARPDDVGARFSGRKLCMLLPHSGQQDALVLAEKITRALSRMQYSEFPNLRVHSSIGVAELPEPGEAELLIDKAVSLLRDAHTEVKHEIHRLGLVSLNF</sequence>
<reference evidence="3 4" key="1">
    <citation type="submission" date="2016-08" db="EMBL/GenBank/DDBJ databases">
        <authorList>
            <person name="Seilhamer J.J."/>
        </authorList>
    </citation>
    <scope>NUCLEOTIDE SEQUENCE [LARGE SCALE GENOMIC DNA]</scope>
    <source>
        <strain evidence="3 4">PH27A</strain>
    </source>
</reference>
<accession>A0A1E2V9C3</accession>
<evidence type="ECO:0008006" key="5">
    <source>
        <dbReference type="Google" id="ProtNLM"/>
    </source>
</evidence>
<dbReference type="OrthoDB" id="6113928at2"/>
<name>A0A1E2V9C3_9GAMM</name>
<evidence type="ECO:0000313" key="3">
    <source>
        <dbReference type="EMBL" id="ODC03591.1"/>
    </source>
</evidence>
<dbReference type="InterPro" id="IPR043128">
    <property type="entry name" value="Rev_trsase/Diguanyl_cyclase"/>
</dbReference>
<proteinExistence type="predicted"/>
<dbReference type="Gene3D" id="3.30.450.20">
    <property type="entry name" value="PAS domain"/>
    <property type="match status" value="1"/>
</dbReference>
<evidence type="ECO:0000259" key="2">
    <source>
        <dbReference type="PROSITE" id="PS50887"/>
    </source>
</evidence>
<dbReference type="InterPro" id="IPR000160">
    <property type="entry name" value="GGDEF_dom"/>
</dbReference>
<feature type="domain" description="PAS" evidence="1">
    <location>
        <begin position="5"/>
        <end position="64"/>
    </location>
</feature>
<dbReference type="NCBIfam" id="TIGR00229">
    <property type="entry name" value="sensory_box"/>
    <property type="match status" value="1"/>
</dbReference>
<keyword evidence="4" id="KW-1185">Reference proteome</keyword>
<dbReference type="InterPro" id="IPR035965">
    <property type="entry name" value="PAS-like_dom_sf"/>
</dbReference>
<dbReference type="InterPro" id="IPR052155">
    <property type="entry name" value="Biofilm_reg_signaling"/>
</dbReference>
<dbReference type="Pfam" id="PF13188">
    <property type="entry name" value="PAS_8"/>
    <property type="match status" value="1"/>
</dbReference>
<dbReference type="Proteomes" id="UP000094291">
    <property type="component" value="Unassembled WGS sequence"/>
</dbReference>
<protein>
    <recommendedName>
        <fullName evidence="5">GGDEF domain-containing protein</fullName>
    </recommendedName>
</protein>
<evidence type="ECO:0000313" key="4">
    <source>
        <dbReference type="Proteomes" id="UP000094291"/>
    </source>
</evidence>
<organism evidence="3 4">
    <name type="scientific">Terasakiispira papahanaumokuakeensis</name>
    <dbReference type="NCBI Taxonomy" id="197479"/>
    <lineage>
        <taxon>Bacteria</taxon>
        <taxon>Pseudomonadati</taxon>
        <taxon>Pseudomonadota</taxon>
        <taxon>Gammaproteobacteria</taxon>
        <taxon>Oceanospirillales</taxon>
        <taxon>Terasakiispira</taxon>
    </lineage>
</organism>
<dbReference type="RefSeq" id="WP_068998007.1">
    <property type="nucleotide sequence ID" value="NZ_MDTQ01000001.1"/>
</dbReference>